<evidence type="ECO:0000313" key="15">
    <source>
        <dbReference type="EMBL" id="KAK5986874.1"/>
    </source>
</evidence>
<reference evidence="15 16" key="1">
    <citation type="submission" date="2019-10" db="EMBL/GenBank/DDBJ databases">
        <title>Assembly and Annotation for the nematode Trichostrongylus colubriformis.</title>
        <authorList>
            <person name="Martin J."/>
        </authorList>
    </citation>
    <scope>NUCLEOTIDE SEQUENCE [LARGE SCALE GENOMIC DNA]</scope>
    <source>
        <strain evidence="15">G859</strain>
        <tissue evidence="15">Whole worm</tissue>
    </source>
</reference>
<gene>
    <name evidence="15" type="ORF">GCK32_010065</name>
</gene>
<evidence type="ECO:0000256" key="2">
    <source>
        <dbReference type="ARBA" id="ARBA00007193"/>
    </source>
</evidence>
<keyword evidence="5 13" id="KW-0812">Transmembrane</keyword>
<keyword evidence="4 13" id="KW-0894">Sodium channel</keyword>
<dbReference type="PRINTS" id="PR01078">
    <property type="entry name" value="AMINACHANNEL"/>
</dbReference>
<keyword evidence="10" id="KW-0325">Glycoprotein</keyword>
<dbReference type="Gene3D" id="1.10.287.770">
    <property type="entry name" value="YojJ-like"/>
    <property type="match status" value="1"/>
</dbReference>
<comment type="subcellular location">
    <subcellularLocation>
        <location evidence="1">Membrane</location>
        <topology evidence="1">Multi-pass membrane protein</topology>
    </subcellularLocation>
</comment>
<evidence type="ECO:0000256" key="9">
    <source>
        <dbReference type="ARBA" id="ARBA00023136"/>
    </source>
</evidence>
<evidence type="ECO:0000313" key="16">
    <source>
        <dbReference type="Proteomes" id="UP001331761"/>
    </source>
</evidence>
<keyword evidence="9 14" id="KW-0472">Membrane</keyword>
<organism evidence="15 16">
    <name type="scientific">Trichostrongylus colubriformis</name>
    <name type="common">Black scour worm</name>
    <dbReference type="NCBI Taxonomy" id="6319"/>
    <lineage>
        <taxon>Eukaryota</taxon>
        <taxon>Metazoa</taxon>
        <taxon>Ecdysozoa</taxon>
        <taxon>Nematoda</taxon>
        <taxon>Chromadorea</taxon>
        <taxon>Rhabditida</taxon>
        <taxon>Rhabditina</taxon>
        <taxon>Rhabditomorpha</taxon>
        <taxon>Strongyloidea</taxon>
        <taxon>Trichostrongylidae</taxon>
        <taxon>Trichostrongylus</taxon>
    </lineage>
</organism>
<evidence type="ECO:0000256" key="5">
    <source>
        <dbReference type="ARBA" id="ARBA00022692"/>
    </source>
</evidence>
<accession>A0AAN8G293</accession>
<dbReference type="Pfam" id="PF00858">
    <property type="entry name" value="ASC"/>
    <property type="match status" value="1"/>
</dbReference>
<keyword evidence="8 13" id="KW-0406">Ion transport</keyword>
<evidence type="ECO:0000256" key="4">
    <source>
        <dbReference type="ARBA" id="ARBA00022461"/>
    </source>
</evidence>
<evidence type="ECO:0000256" key="13">
    <source>
        <dbReference type="RuleBase" id="RU000679"/>
    </source>
</evidence>
<keyword evidence="11 13" id="KW-0739">Sodium transport</keyword>
<protein>
    <submittedName>
        <fullName evidence="15">Uncharacterized protein</fullName>
    </submittedName>
</protein>
<keyword evidence="16" id="KW-1185">Reference proteome</keyword>
<comment type="caution">
    <text evidence="15">The sequence shown here is derived from an EMBL/GenBank/DDBJ whole genome shotgun (WGS) entry which is preliminary data.</text>
</comment>
<sequence>EGGADNLEVHELMKLRKLMVTDLLEYITPLSTIYNNGLQARESARERLGFDSLKPLHLDIIESTTSCLLKISDDIPLLKKSAFIRGEWLSRIQKQVEIAQSYFTTPQYDQINLLHVKLYFAHFKQERIVQERSYNVFLLLAEIGGTIGLYVGATLLTVAETIVFFFEERTQLLVKPAYL</sequence>
<evidence type="ECO:0000256" key="6">
    <source>
        <dbReference type="ARBA" id="ARBA00022989"/>
    </source>
</evidence>
<dbReference type="EMBL" id="WIXE01000112">
    <property type="protein sequence ID" value="KAK5986874.1"/>
    <property type="molecule type" value="Genomic_DNA"/>
</dbReference>
<evidence type="ECO:0000256" key="12">
    <source>
        <dbReference type="ARBA" id="ARBA00023303"/>
    </source>
</evidence>
<evidence type="ECO:0000256" key="7">
    <source>
        <dbReference type="ARBA" id="ARBA00023053"/>
    </source>
</evidence>
<feature type="transmembrane region" description="Helical" evidence="14">
    <location>
        <begin position="136"/>
        <end position="166"/>
    </location>
</feature>
<evidence type="ECO:0000256" key="8">
    <source>
        <dbReference type="ARBA" id="ARBA00023065"/>
    </source>
</evidence>
<keyword evidence="12 13" id="KW-0407">Ion channel</keyword>
<evidence type="ECO:0000256" key="10">
    <source>
        <dbReference type="ARBA" id="ARBA00023180"/>
    </source>
</evidence>
<dbReference type="InterPro" id="IPR001873">
    <property type="entry name" value="ENaC"/>
</dbReference>
<dbReference type="Proteomes" id="UP001331761">
    <property type="component" value="Unassembled WGS sequence"/>
</dbReference>
<dbReference type="GO" id="GO:0005272">
    <property type="term" value="F:sodium channel activity"/>
    <property type="evidence" value="ECO:0007669"/>
    <property type="project" value="UniProtKB-KW"/>
</dbReference>
<proteinExistence type="inferred from homology"/>
<feature type="non-terminal residue" evidence="15">
    <location>
        <position position="1"/>
    </location>
</feature>
<evidence type="ECO:0000256" key="11">
    <source>
        <dbReference type="ARBA" id="ARBA00023201"/>
    </source>
</evidence>
<evidence type="ECO:0000256" key="3">
    <source>
        <dbReference type="ARBA" id="ARBA00022448"/>
    </source>
</evidence>
<name>A0AAN8G293_TRICO</name>
<evidence type="ECO:0000256" key="14">
    <source>
        <dbReference type="SAM" id="Phobius"/>
    </source>
</evidence>
<keyword evidence="6 14" id="KW-1133">Transmembrane helix</keyword>
<keyword evidence="3 13" id="KW-0813">Transport</keyword>
<dbReference type="GO" id="GO:0016020">
    <property type="term" value="C:membrane"/>
    <property type="evidence" value="ECO:0007669"/>
    <property type="project" value="UniProtKB-SubCell"/>
</dbReference>
<comment type="similarity">
    <text evidence="2 13">Belongs to the amiloride-sensitive sodium channel (TC 1.A.6) family.</text>
</comment>
<evidence type="ECO:0000256" key="1">
    <source>
        <dbReference type="ARBA" id="ARBA00004141"/>
    </source>
</evidence>
<keyword evidence="7" id="KW-0915">Sodium</keyword>
<dbReference type="AlphaFoldDB" id="A0AAN8G293"/>